<reference evidence="2 3" key="1">
    <citation type="submission" date="2018-01" db="EMBL/GenBank/DDBJ databases">
        <title>Genomic Encyclopedia of Type Strains, Phase III (KMG-III): the genomes of soil and plant-associated and newly described type strains.</title>
        <authorList>
            <person name="Whitman W."/>
        </authorList>
    </citation>
    <scope>NUCLEOTIDE SEQUENCE [LARGE SCALE GENOMIC DNA]</scope>
    <source>
        <strain evidence="2 3">1131</strain>
    </source>
</reference>
<proteinExistence type="predicted"/>
<protein>
    <submittedName>
        <fullName evidence="2">Uncharacterized protein</fullName>
    </submittedName>
</protein>
<feature type="region of interest" description="Disordered" evidence="1">
    <location>
        <begin position="1"/>
        <end position="28"/>
    </location>
</feature>
<dbReference type="EMBL" id="PQFZ01000016">
    <property type="protein sequence ID" value="POR48025.1"/>
    <property type="molecule type" value="Genomic_DNA"/>
</dbReference>
<name>A0A2S4M083_9HYPH</name>
<dbReference type="RefSeq" id="WP_103720307.1">
    <property type="nucleotide sequence ID" value="NZ_PQFZ01000016.1"/>
</dbReference>
<sequence length="77" mass="8270">MADVIPFASRPKAAPTSHKAAPISQESAPARGPAMILFFTGVRYERQAEAAAIDERVTRKRRAAPRQGRAKSAGQPV</sequence>
<comment type="caution">
    <text evidence="2">The sequence shown here is derived from an EMBL/GenBank/DDBJ whole genome shotgun (WGS) entry which is preliminary data.</text>
</comment>
<dbReference type="Proteomes" id="UP000236919">
    <property type="component" value="Unassembled WGS sequence"/>
</dbReference>
<feature type="region of interest" description="Disordered" evidence="1">
    <location>
        <begin position="50"/>
        <end position="77"/>
    </location>
</feature>
<evidence type="ECO:0000313" key="3">
    <source>
        <dbReference type="Proteomes" id="UP000236919"/>
    </source>
</evidence>
<evidence type="ECO:0000313" key="2">
    <source>
        <dbReference type="EMBL" id="POR48025.1"/>
    </source>
</evidence>
<accession>A0A2S4M083</accession>
<evidence type="ECO:0000256" key="1">
    <source>
        <dbReference type="SAM" id="MobiDB-lite"/>
    </source>
</evidence>
<gene>
    <name evidence="2" type="ORF">CYD53_11648</name>
</gene>
<keyword evidence="3" id="KW-1185">Reference proteome</keyword>
<dbReference type="OrthoDB" id="8454392at2"/>
<dbReference type="AlphaFoldDB" id="A0A2S4M083"/>
<organism evidence="2 3">
    <name type="scientific">Bosea psychrotolerans</name>
    <dbReference type="NCBI Taxonomy" id="1871628"/>
    <lineage>
        <taxon>Bacteria</taxon>
        <taxon>Pseudomonadati</taxon>
        <taxon>Pseudomonadota</taxon>
        <taxon>Alphaproteobacteria</taxon>
        <taxon>Hyphomicrobiales</taxon>
        <taxon>Boseaceae</taxon>
        <taxon>Bosea</taxon>
    </lineage>
</organism>